<feature type="compositionally biased region" description="Polar residues" evidence="1">
    <location>
        <begin position="301"/>
        <end position="311"/>
    </location>
</feature>
<feature type="region of interest" description="Disordered" evidence="1">
    <location>
        <begin position="301"/>
        <end position="324"/>
    </location>
</feature>
<feature type="region of interest" description="Disordered" evidence="1">
    <location>
        <begin position="406"/>
        <end position="426"/>
    </location>
</feature>
<dbReference type="EMBL" id="JAAAJB010000052">
    <property type="protein sequence ID" value="KAG0268382.1"/>
    <property type="molecule type" value="Genomic_DNA"/>
</dbReference>
<dbReference type="AlphaFoldDB" id="A0A9P6QJ25"/>
<protein>
    <submittedName>
        <fullName evidence="2">Uncharacterized protein</fullName>
    </submittedName>
</protein>
<accession>A0A9P6QJ25</accession>
<keyword evidence="3" id="KW-1185">Reference proteome</keyword>
<feature type="compositionally biased region" description="Low complexity" evidence="1">
    <location>
        <begin position="406"/>
        <end position="423"/>
    </location>
</feature>
<name>A0A9P6QJ25_9FUNG</name>
<gene>
    <name evidence="2" type="ORF">DFQ27_006876</name>
</gene>
<evidence type="ECO:0000313" key="3">
    <source>
        <dbReference type="Proteomes" id="UP000807716"/>
    </source>
</evidence>
<comment type="caution">
    <text evidence="2">The sequence shown here is derived from an EMBL/GenBank/DDBJ whole genome shotgun (WGS) entry which is preliminary data.</text>
</comment>
<dbReference type="OrthoDB" id="2440148at2759"/>
<dbReference type="Proteomes" id="UP000807716">
    <property type="component" value="Unassembled WGS sequence"/>
</dbReference>
<evidence type="ECO:0000256" key="1">
    <source>
        <dbReference type="SAM" id="MobiDB-lite"/>
    </source>
</evidence>
<organism evidence="2 3">
    <name type="scientific">Actinomortierella ambigua</name>
    <dbReference type="NCBI Taxonomy" id="1343610"/>
    <lineage>
        <taxon>Eukaryota</taxon>
        <taxon>Fungi</taxon>
        <taxon>Fungi incertae sedis</taxon>
        <taxon>Mucoromycota</taxon>
        <taxon>Mortierellomycotina</taxon>
        <taxon>Mortierellomycetes</taxon>
        <taxon>Mortierellales</taxon>
        <taxon>Mortierellaceae</taxon>
        <taxon>Actinomortierella</taxon>
    </lineage>
</organism>
<proteinExistence type="predicted"/>
<reference evidence="2" key="1">
    <citation type="journal article" date="2020" name="Fungal Divers.">
        <title>Resolving the Mortierellaceae phylogeny through synthesis of multi-gene phylogenetics and phylogenomics.</title>
        <authorList>
            <person name="Vandepol N."/>
            <person name="Liber J."/>
            <person name="Desiro A."/>
            <person name="Na H."/>
            <person name="Kennedy M."/>
            <person name="Barry K."/>
            <person name="Grigoriev I.V."/>
            <person name="Miller A.N."/>
            <person name="O'Donnell K."/>
            <person name="Stajich J.E."/>
            <person name="Bonito G."/>
        </authorList>
    </citation>
    <scope>NUCLEOTIDE SEQUENCE</scope>
    <source>
        <strain evidence="2">BC1065</strain>
    </source>
</reference>
<sequence length="499" mass="54945">MIRSPPFPAANTFDSFEQAWSQHPQLPHPAPGDLIDPSEGYRRFAQLHHHRQPHFEQAYPTFHFTPSPSKQHNNHGHQDTFDKAWQQCAAAASETMAITPAAHVQPLTAGQTQALHPFRPATIPTTAADGSTLLTDFQTFIYQPETTPATLIAPGGESSHGTQGEASLEQAWGQAIATTANDASSWAQEMQQQEQHTDSEDEFSQDWSNEAFTTAYIAANRAHFDQIQARDDEREQRRLEIQEREKQLKRRTCPLVTTRHPSDCNCTGQASSMATPGGPADQDEQHLLLYKEFMRFNKDPNSASLLSNTGGHHNHDHHHQGQAATWASEFAAAAATLGTSISPIRHTDGFESMAADLDEAAMLYHPAAKSRVTPQDLANNQQAVLPEPMPPSGSGDAWVHEFASPSTHISSMDSSHSPSSQTQQRAPEWHRYLGEWDWQSMFGKATAPLTTATTHASGELRHAKDPQSLVLEHQRLQAVALSRLAALFGHLSMQTGGSK</sequence>
<evidence type="ECO:0000313" key="2">
    <source>
        <dbReference type="EMBL" id="KAG0268382.1"/>
    </source>
</evidence>